<sequence length="178" mass="20668">MARIPLIQPIILLLPLLLWELGFAEVDPVLSRKDVPFDFIFGVGTSGYHVPILSLFYHNGVLLGWGITATSLFRCSPYEESRMLYKGNEDVAIDQYHKFKVEFMPNFTVRGIWQRWRESYPSDRSKVDDVTVFTGLLVSHFNYKRRIWFGVFVIQSSPNSEQIEKFKVALNAYSHSKQ</sequence>
<dbReference type="AlphaFoldDB" id="A0AAV7E0L4"/>
<keyword evidence="3" id="KW-1185">Reference proteome</keyword>
<reference evidence="2 3" key="1">
    <citation type="submission" date="2021-07" db="EMBL/GenBank/DDBJ databases">
        <title>The Aristolochia fimbriata genome: insights into angiosperm evolution, floral development and chemical biosynthesis.</title>
        <authorList>
            <person name="Jiao Y."/>
        </authorList>
    </citation>
    <scope>NUCLEOTIDE SEQUENCE [LARGE SCALE GENOMIC DNA]</scope>
    <source>
        <strain evidence="2">IBCAS-2021</strain>
        <tissue evidence="2">Leaf</tissue>
    </source>
</reference>
<evidence type="ECO:0000256" key="1">
    <source>
        <dbReference type="SAM" id="SignalP"/>
    </source>
</evidence>
<proteinExistence type="predicted"/>
<comment type="caution">
    <text evidence="2">The sequence shown here is derived from an EMBL/GenBank/DDBJ whole genome shotgun (WGS) entry which is preliminary data.</text>
</comment>
<evidence type="ECO:0000313" key="2">
    <source>
        <dbReference type="EMBL" id="KAG9441804.1"/>
    </source>
</evidence>
<keyword evidence="1" id="KW-0732">Signal</keyword>
<gene>
    <name evidence="2" type="ORF">H6P81_017658</name>
</gene>
<feature type="chain" id="PRO_5043944567" evidence="1">
    <location>
        <begin position="25"/>
        <end position="178"/>
    </location>
</feature>
<accession>A0AAV7E0L4</accession>
<evidence type="ECO:0000313" key="3">
    <source>
        <dbReference type="Proteomes" id="UP000825729"/>
    </source>
</evidence>
<protein>
    <submittedName>
        <fullName evidence="2">Uncharacterized protein</fullName>
    </submittedName>
</protein>
<dbReference type="EMBL" id="JAINDJ010000007">
    <property type="protein sequence ID" value="KAG9441804.1"/>
    <property type="molecule type" value="Genomic_DNA"/>
</dbReference>
<organism evidence="2 3">
    <name type="scientific">Aristolochia fimbriata</name>
    <name type="common">White veined hardy Dutchman's pipe vine</name>
    <dbReference type="NCBI Taxonomy" id="158543"/>
    <lineage>
        <taxon>Eukaryota</taxon>
        <taxon>Viridiplantae</taxon>
        <taxon>Streptophyta</taxon>
        <taxon>Embryophyta</taxon>
        <taxon>Tracheophyta</taxon>
        <taxon>Spermatophyta</taxon>
        <taxon>Magnoliopsida</taxon>
        <taxon>Magnoliidae</taxon>
        <taxon>Piperales</taxon>
        <taxon>Aristolochiaceae</taxon>
        <taxon>Aristolochia</taxon>
    </lineage>
</organism>
<name>A0AAV7E0L4_ARIFI</name>
<dbReference type="Proteomes" id="UP000825729">
    <property type="component" value="Unassembled WGS sequence"/>
</dbReference>
<feature type="signal peptide" evidence="1">
    <location>
        <begin position="1"/>
        <end position="24"/>
    </location>
</feature>